<comment type="caution">
    <text evidence="2">The sequence shown here is derived from an EMBL/GenBank/DDBJ whole genome shotgun (WGS) entry which is preliminary data.</text>
</comment>
<dbReference type="AlphaFoldDB" id="A0A3N4MAY5"/>
<reference evidence="3" key="1">
    <citation type="submission" date="2018-11" db="EMBL/GenBank/DDBJ databases">
        <title>Chitinophaga lutea sp.nov., isolate from arsenic contaminated soil.</title>
        <authorList>
            <person name="Zong Y."/>
        </authorList>
    </citation>
    <scope>NUCLEOTIDE SEQUENCE [LARGE SCALE GENOMIC DNA]</scope>
    <source>
        <strain evidence="3">YLT18</strain>
    </source>
</reference>
<organism evidence="2 3">
    <name type="scientific">Chitinophaga barathri</name>
    <dbReference type="NCBI Taxonomy" id="1647451"/>
    <lineage>
        <taxon>Bacteria</taxon>
        <taxon>Pseudomonadati</taxon>
        <taxon>Bacteroidota</taxon>
        <taxon>Chitinophagia</taxon>
        <taxon>Chitinophagales</taxon>
        <taxon>Chitinophagaceae</taxon>
        <taxon>Chitinophaga</taxon>
    </lineage>
</organism>
<keyword evidence="3" id="KW-1185">Reference proteome</keyword>
<evidence type="ECO:0000313" key="2">
    <source>
        <dbReference type="EMBL" id="RPD38577.1"/>
    </source>
</evidence>
<evidence type="ECO:0000256" key="1">
    <source>
        <dbReference type="SAM" id="MobiDB-lite"/>
    </source>
</evidence>
<gene>
    <name evidence="2" type="ORF">EG028_25265</name>
</gene>
<feature type="compositionally biased region" description="Basic and acidic residues" evidence="1">
    <location>
        <begin position="151"/>
        <end position="160"/>
    </location>
</feature>
<dbReference type="OrthoDB" id="1442826at2"/>
<dbReference type="Proteomes" id="UP000279089">
    <property type="component" value="Unassembled WGS sequence"/>
</dbReference>
<evidence type="ECO:0000313" key="3">
    <source>
        <dbReference type="Proteomes" id="UP000279089"/>
    </source>
</evidence>
<accession>A0A3N4MAY5</accession>
<protein>
    <submittedName>
        <fullName evidence="2">Uncharacterized protein</fullName>
    </submittedName>
</protein>
<name>A0A3N4MAY5_9BACT</name>
<dbReference type="EMBL" id="RMBX01000015">
    <property type="protein sequence ID" value="RPD38577.1"/>
    <property type="molecule type" value="Genomic_DNA"/>
</dbReference>
<proteinExistence type="predicted"/>
<sequence length="171" mass="19868">MHTSKISTGACYSKCINELADWGYINYHKPENKMDHPYVTILELSYFENFMNEDNKTHGKIVEDIFAFEPKTELKTAHINKQINEKGKTENITPSQEEVSAYFRSAGYGEKEAKKFFSHYEANGWLQNGQTPIRVWQAAADKWVLNARDQRRERRNHDDLPPNLPNYGAPL</sequence>
<feature type="region of interest" description="Disordered" evidence="1">
    <location>
        <begin position="151"/>
        <end position="171"/>
    </location>
</feature>